<evidence type="ECO:0000256" key="5">
    <source>
        <dbReference type="ARBA" id="ARBA00023136"/>
    </source>
</evidence>
<evidence type="ECO:0000313" key="8">
    <source>
        <dbReference type="Proteomes" id="UP000789325"/>
    </source>
</evidence>
<dbReference type="GO" id="GO:0005886">
    <property type="term" value="C:plasma membrane"/>
    <property type="evidence" value="ECO:0007669"/>
    <property type="project" value="UniProtKB-SubCell"/>
</dbReference>
<evidence type="ECO:0000256" key="4">
    <source>
        <dbReference type="ARBA" id="ARBA00022989"/>
    </source>
</evidence>
<comment type="subcellular location">
    <subcellularLocation>
        <location evidence="1">Cell membrane</location>
        <topology evidence="1">Multi-pass membrane protein</topology>
    </subcellularLocation>
</comment>
<feature type="transmembrane region" description="Helical" evidence="6">
    <location>
        <begin position="239"/>
        <end position="258"/>
    </location>
</feature>
<feature type="transmembrane region" description="Helical" evidence="6">
    <location>
        <begin position="49"/>
        <end position="71"/>
    </location>
</feature>
<comment type="caution">
    <text evidence="7">The sequence shown here is derived from an EMBL/GenBank/DDBJ whole genome shotgun (WGS) entry which is preliminary data.</text>
</comment>
<feature type="transmembrane region" description="Helical" evidence="6">
    <location>
        <begin position="412"/>
        <end position="432"/>
    </location>
</feature>
<feature type="transmembrane region" description="Helical" evidence="6">
    <location>
        <begin position="12"/>
        <end position="37"/>
    </location>
</feature>
<evidence type="ECO:0000313" key="7">
    <source>
        <dbReference type="EMBL" id="HJH42956.1"/>
    </source>
</evidence>
<evidence type="ECO:0000256" key="3">
    <source>
        <dbReference type="ARBA" id="ARBA00022692"/>
    </source>
</evidence>
<organism evidence="7 8">
    <name type="scientific">Rubneribacter badeniensis</name>
    <dbReference type="NCBI Taxonomy" id="2070688"/>
    <lineage>
        <taxon>Bacteria</taxon>
        <taxon>Bacillati</taxon>
        <taxon>Actinomycetota</taxon>
        <taxon>Coriobacteriia</taxon>
        <taxon>Eggerthellales</taxon>
        <taxon>Eggerthellaceae</taxon>
        <taxon>Rubneribacter</taxon>
    </lineage>
</organism>
<protein>
    <recommendedName>
        <fullName evidence="9">Polysaccharide biosynthesis protein</fullName>
    </recommendedName>
</protein>
<keyword evidence="3 6" id="KW-0812">Transmembrane</keyword>
<sequence length="449" mass="49788">MLKMDAFRNRQLLLSMVGTFAIKGLALVVSFLTMPAYMRFFGDQVALGVWLTIVSAASWTLTFDLGIGNGLRNKLVEALVFKDAERCSRLISSAYFATALISLALLFGGIFLASAFDWNAILGVDEGVISEPILVRAIQILIIGLAAQLFLKTVSSILYSLQKPATNNAIALVTSILVLIWVLVAPVGSAENNILTVALAYSVLSNIPLLVCTCVVFLGPLRRERPRLSCVSLRVVREIIGFGAAFLWAQLMFMLLVGANEFIISNLFGPLYVVEYQIYYKIFGLVASICSLALTPLWSQITKAQYEKDFEWVARTYRMLHKGVLVAFAIEVVIAIFSQQIIDIWIGADQLFVEPFAAGVFIVYGTFYVWQSVESTLACGMGRLRVQNVVYTLTTPIRIAVMVILSNFCENWVIVVAVNATVLFLYCFVQWISTARTISFEKNRARTHA</sequence>
<evidence type="ECO:0000256" key="2">
    <source>
        <dbReference type="ARBA" id="ARBA00022475"/>
    </source>
</evidence>
<dbReference type="InterPro" id="IPR050833">
    <property type="entry name" value="Poly_Biosynth_Transport"/>
</dbReference>
<evidence type="ECO:0008006" key="9">
    <source>
        <dbReference type="Google" id="ProtNLM"/>
    </source>
</evidence>
<name>A0A9D2VJW3_9ACTN</name>
<dbReference type="Proteomes" id="UP000789325">
    <property type="component" value="Unassembled WGS sequence"/>
</dbReference>
<gene>
    <name evidence="7" type="ORF">K8V16_04085</name>
</gene>
<accession>A0A9D2VJW3</accession>
<feature type="transmembrane region" description="Helical" evidence="6">
    <location>
        <begin position="194"/>
        <end position="218"/>
    </location>
</feature>
<feature type="transmembrane region" description="Helical" evidence="6">
    <location>
        <begin position="166"/>
        <end position="188"/>
    </location>
</feature>
<keyword evidence="4 6" id="KW-1133">Transmembrane helix</keyword>
<feature type="transmembrane region" description="Helical" evidence="6">
    <location>
        <begin position="92"/>
        <end position="113"/>
    </location>
</feature>
<feature type="transmembrane region" description="Helical" evidence="6">
    <location>
        <begin position="351"/>
        <end position="369"/>
    </location>
</feature>
<feature type="transmembrane region" description="Helical" evidence="6">
    <location>
        <begin position="389"/>
        <end position="406"/>
    </location>
</feature>
<evidence type="ECO:0000256" key="1">
    <source>
        <dbReference type="ARBA" id="ARBA00004651"/>
    </source>
</evidence>
<feature type="transmembrane region" description="Helical" evidence="6">
    <location>
        <begin position="133"/>
        <end position="154"/>
    </location>
</feature>
<keyword evidence="5 6" id="KW-0472">Membrane</keyword>
<dbReference type="PANTHER" id="PTHR30250:SF11">
    <property type="entry name" value="O-ANTIGEN TRANSPORTER-RELATED"/>
    <property type="match status" value="1"/>
</dbReference>
<dbReference type="EMBL" id="DYZL01000074">
    <property type="protein sequence ID" value="HJH42956.1"/>
    <property type="molecule type" value="Genomic_DNA"/>
</dbReference>
<reference evidence="7" key="2">
    <citation type="submission" date="2021-09" db="EMBL/GenBank/DDBJ databases">
        <authorList>
            <person name="Gilroy R."/>
        </authorList>
    </citation>
    <scope>NUCLEOTIDE SEQUENCE</scope>
    <source>
        <strain evidence="7">USAMLcec12-2067</strain>
    </source>
</reference>
<feature type="transmembrane region" description="Helical" evidence="6">
    <location>
        <begin position="319"/>
        <end position="339"/>
    </location>
</feature>
<proteinExistence type="predicted"/>
<reference evidence="7" key="1">
    <citation type="journal article" date="2021" name="PeerJ">
        <title>Extensive microbial diversity within the chicken gut microbiome revealed by metagenomics and culture.</title>
        <authorList>
            <person name="Gilroy R."/>
            <person name="Ravi A."/>
            <person name="Getino M."/>
            <person name="Pursley I."/>
            <person name="Horton D.L."/>
            <person name="Alikhan N.F."/>
            <person name="Baker D."/>
            <person name="Gharbi K."/>
            <person name="Hall N."/>
            <person name="Watson M."/>
            <person name="Adriaenssens E.M."/>
            <person name="Foster-Nyarko E."/>
            <person name="Jarju S."/>
            <person name="Secka A."/>
            <person name="Antonio M."/>
            <person name="Oren A."/>
            <person name="Chaudhuri R.R."/>
            <person name="La Ragione R."/>
            <person name="Hildebrand F."/>
            <person name="Pallen M.J."/>
        </authorList>
    </citation>
    <scope>NUCLEOTIDE SEQUENCE</scope>
    <source>
        <strain evidence="7">USAMLcec12-2067</strain>
    </source>
</reference>
<keyword evidence="2" id="KW-1003">Cell membrane</keyword>
<evidence type="ECO:0000256" key="6">
    <source>
        <dbReference type="SAM" id="Phobius"/>
    </source>
</evidence>
<dbReference type="PANTHER" id="PTHR30250">
    <property type="entry name" value="PST FAMILY PREDICTED COLANIC ACID TRANSPORTER"/>
    <property type="match status" value="1"/>
</dbReference>
<feature type="transmembrane region" description="Helical" evidence="6">
    <location>
        <begin position="278"/>
        <end position="298"/>
    </location>
</feature>
<dbReference type="AlphaFoldDB" id="A0A9D2VJW3"/>